<feature type="transmembrane region" description="Helical" evidence="1">
    <location>
        <begin position="21"/>
        <end position="40"/>
    </location>
</feature>
<evidence type="ECO:0000256" key="1">
    <source>
        <dbReference type="SAM" id="Phobius"/>
    </source>
</evidence>
<sequence length="324" mass="35875">MLNGPGLLLSGRTQPDHAKSWAALLFAGYWLMFAAEFFMIRLEQGTDGLWVATTAEEPAQWLVLSILCVSGLSFLISIGYVVQTVRSRGKQDWLWAPTEVTGSDVLHVVAWLHLFQTCTLLMYGLFLPSTLFPAGTLGSFLESASYQLFILILVPVLMRGRLREIGVSRPRNLGVMIVILIVLFLAVMLLLDAAVTKPFANWLGLALDSDREKLIEQEIVQAKDGNPLSILAALFVIGGLVPIAEELLFRGVVQTYLVNRLGALIGILLSSLWFALMHVDVALFAPLFVMGLCLGFLRYRFQSIWGAVLLHALNNMAGVLYYFQ</sequence>
<dbReference type="Pfam" id="PF02517">
    <property type="entry name" value="Rce1-like"/>
    <property type="match status" value="1"/>
</dbReference>
<feature type="transmembrane region" description="Helical" evidence="1">
    <location>
        <begin position="304"/>
        <end position="323"/>
    </location>
</feature>
<evidence type="ECO:0000313" key="4">
    <source>
        <dbReference type="Proteomes" id="UP001056500"/>
    </source>
</evidence>
<keyword evidence="4" id="KW-1185">Reference proteome</keyword>
<organism evidence="3 4">
    <name type="scientific">Brevibacillus ruminantium</name>
    <dbReference type="NCBI Taxonomy" id="2950604"/>
    <lineage>
        <taxon>Bacteria</taxon>
        <taxon>Bacillati</taxon>
        <taxon>Bacillota</taxon>
        <taxon>Bacilli</taxon>
        <taxon>Bacillales</taxon>
        <taxon>Paenibacillaceae</taxon>
        <taxon>Brevibacillus</taxon>
    </lineage>
</organism>
<dbReference type="GO" id="GO:0008237">
    <property type="term" value="F:metallopeptidase activity"/>
    <property type="evidence" value="ECO:0007669"/>
    <property type="project" value="UniProtKB-KW"/>
</dbReference>
<keyword evidence="1" id="KW-0472">Membrane</keyword>
<dbReference type="EMBL" id="CP098755">
    <property type="protein sequence ID" value="USG65873.1"/>
    <property type="molecule type" value="Genomic_DNA"/>
</dbReference>
<keyword evidence="1" id="KW-0812">Transmembrane</keyword>
<feature type="domain" description="CAAX prenyl protease 2/Lysostaphin resistance protein A-like" evidence="2">
    <location>
        <begin position="229"/>
        <end position="316"/>
    </location>
</feature>
<proteinExistence type="predicted"/>
<dbReference type="Proteomes" id="UP001056500">
    <property type="component" value="Chromosome"/>
</dbReference>
<feature type="transmembrane region" description="Helical" evidence="1">
    <location>
        <begin position="256"/>
        <end position="275"/>
    </location>
</feature>
<dbReference type="InterPro" id="IPR003675">
    <property type="entry name" value="Rce1/LyrA-like_dom"/>
</dbReference>
<keyword evidence="3" id="KW-0645">Protease</keyword>
<feature type="transmembrane region" description="Helical" evidence="1">
    <location>
        <begin position="228"/>
        <end position="249"/>
    </location>
</feature>
<gene>
    <name evidence="3" type="ORF">NDK47_00510</name>
</gene>
<dbReference type="InterPro" id="IPR052710">
    <property type="entry name" value="CAAX_protease"/>
</dbReference>
<evidence type="ECO:0000259" key="2">
    <source>
        <dbReference type="Pfam" id="PF02517"/>
    </source>
</evidence>
<accession>A0ABY4WI95</accession>
<keyword evidence="3" id="KW-0378">Hydrolase</keyword>
<name>A0ABY4WI95_9BACL</name>
<dbReference type="RefSeq" id="WP_251872959.1">
    <property type="nucleotide sequence ID" value="NZ_CP098755.1"/>
</dbReference>
<protein>
    <submittedName>
        <fullName evidence="3">CPBP family intramembrane metalloprotease</fullName>
    </submittedName>
</protein>
<keyword evidence="3" id="KW-0482">Metalloprotease</keyword>
<dbReference type="PANTHER" id="PTHR36435">
    <property type="entry name" value="SLR1288 PROTEIN"/>
    <property type="match status" value="1"/>
</dbReference>
<feature type="transmembrane region" description="Helical" evidence="1">
    <location>
        <begin position="103"/>
        <end position="126"/>
    </location>
</feature>
<dbReference type="PANTHER" id="PTHR36435:SF1">
    <property type="entry name" value="CAAX AMINO TERMINAL PROTEASE FAMILY PROTEIN"/>
    <property type="match status" value="1"/>
</dbReference>
<reference evidence="3" key="1">
    <citation type="submission" date="2022-06" db="EMBL/GenBank/DDBJ databases">
        <title>Genome sequencing of Brevibacillus sp. BB3-R1.</title>
        <authorList>
            <person name="Heo J."/>
            <person name="Lee D."/>
            <person name="Won M."/>
            <person name="Han B.-H."/>
            <person name="Hong S.-B."/>
            <person name="Kwon S.-W."/>
        </authorList>
    </citation>
    <scope>NUCLEOTIDE SEQUENCE</scope>
    <source>
        <strain evidence="3">BB3-R1</strain>
    </source>
</reference>
<evidence type="ECO:0000313" key="3">
    <source>
        <dbReference type="EMBL" id="USG65873.1"/>
    </source>
</evidence>
<keyword evidence="1" id="KW-1133">Transmembrane helix</keyword>
<feature type="transmembrane region" description="Helical" evidence="1">
    <location>
        <begin position="60"/>
        <end position="82"/>
    </location>
</feature>
<feature type="transmembrane region" description="Helical" evidence="1">
    <location>
        <begin position="174"/>
        <end position="195"/>
    </location>
</feature>
<feature type="transmembrane region" description="Helical" evidence="1">
    <location>
        <begin position="281"/>
        <end position="297"/>
    </location>
</feature>